<evidence type="ECO:0000313" key="3">
    <source>
        <dbReference type="Proteomes" id="UP001213000"/>
    </source>
</evidence>
<reference evidence="2" key="1">
    <citation type="submission" date="2022-07" db="EMBL/GenBank/DDBJ databases">
        <title>Genome Sequence of Leucocoprinus birnbaumii.</title>
        <authorList>
            <person name="Buettner E."/>
        </authorList>
    </citation>
    <scope>NUCLEOTIDE SEQUENCE</scope>
    <source>
        <strain evidence="2">VT141</strain>
    </source>
</reference>
<dbReference type="Proteomes" id="UP001213000">
    <property type="component" value="Unassembled WGS sequence"/>
</dbReference>
<evidence type="ECO:0000256" key="1">
    <source>
        <dbReference type="SAM" id="Phobius"/>
    </source>
</evidence>
<dbReference type="AlphaFoldDB" id="A0AAD5VPZ9"/>
<proteinExistence type="predicted"/>
<protein>
    <submittedName>
        <fullName evidence="2">Uncharacterized protein</fullName>
    </submittedName>
</protein>
<keyword evidence="1" id="KW-0472">Membrane</keyword>
<organism evidence="2 3">
    <name type="scientific">Leucocoprinus birnbaumii</name>
    <dbReference type="NCBI Taxonomy" id="56174"/>
    <lineage>
        <taxon>Eukaryota</taxon>
        <taxon>Fungi</taxon>
        <taxon>Dikarya</taxon>
        <taxon>Basidiomycota</taxon>
        <taxon>Agaricomycotina</taxon>
        <taxon>Agaricomycetes</taxon>
        <taxon>Agaricomycetidae</taxon>
        <taxon>Agaricales</taxon>
        <taxon>Agaricineae</taxon>
        <taxon>Agaricaceae</taxon>
        <taxon>Leucocoprinus</taxon>
    </lineage>
</organism>
<keyword evidence="3" id="KW-1185">Reference proteome</keyword>
<gene>
    <name evidence="2" type="ORF">NP233_g7481</name>
</gene>
<evidence type="ECO:0000313" key="2">
    <source>
        <dbReference type="EMBL" id="KAJ3565675.1"/>
    </source>
</evidence>
<dbReference type="EMBL" id="JANIEX010000549">
    <property type="protein sequence ID" value="KAJ3565675.1"/>
    <property type="molecule type" value="Genomic_DNA"/>
</dbReference>
<name>A0AAD5VPZ9_9AGAR</name>
<accession>A0AAD5VPZ9</accession>
<sequence>MDPDSLVDGLLGQLGTGIIEAIDKLRNNFVRCAGFFVFEGAFIALAAYLQKKTIPIPYDLPSFLSIFDSTKLIKSVLVFVFNAWQGWAVGFASNILKDAYSREWKVIDDANQNRPEASQVPVDTVSKITATETSRVMYWISNCGTASGTFQMAVMASLFKAWLTYAGPATIIVDNGKETRSIPIGGLILGTSLLSRDIMTMEHVNGLQLGYQTQENWIIPKPAFNASQVNGLEYKSDLVSFNHSCQWQAPQFTYVSTGGAKVTIGGEDFDFRLFKSPPNSTTLATATYGTGVYPLLPYLRATNPTSAFLIFGGNSSFPLNQDPLVGSSVTSTTPNVVGQRAAANTIDLSGLPAVYNSSWFDFTASRFRLSDGQNFLTFRAPLATALLCNAQASLTSGTVNLTSNSLAVQSSGDVPRVGNLNESDIPRYFSVALAGLNSPDSNAYLSIPDPLVGGSDPLLVDVTPLATFLLLSQVGSGSWMNASNPPLPLDQINRNMNALVLSASKAQRVDGTSFSSSDIPPGSGQMNLDVTGPVPTQVLTSSFVWFSLTGLAAPVMLLLCLLITLRIRKDDRPPFDLAHLGSPACSCKCSCKECSCKHSSPTQPPHSPSLQR</sequence>
<keyword evidence="1" id="KW-1133">Transmembrane helix</keyword>
<keyword evidence="1" id="KW-0812">Transmembrane</keyword>
<comment type="caution">
    <text evidence="2">The sequence shown here is derived from an EMBL/GenBank/DDBJ whole genome shotgun (WGS) entry which is preliminary data.</text>
</comment>
<feature type="transmembrane region" description="Helical" evidence="1">
    <location>
        <begin position="543"/>
        <end position="565"/>
    </location>
</feature>